<accession>A0A286GX90</accession>
<dbReference type="AlphaFoldDB" id="A0A286GX90"/>
<evidence type="ECO:0000313" key="2">
    <source>
        <dbReference type="EMBL" id="SOD99786.1"/>
    </source>
</evidence>
<feature type="domain" description="FRG" evidence="1">
    <location>
        <begin position="39"/>
        <end position="150"/>
    </location>
</feature>
<gene>
    <name evidence="2" type="ORF">SAMN06269250_0163</name>
</gene>
<dbReference type="Pfam" id="PF08867">
    <property type="entry name" value="FRG"/>
    <property type="match status" value="1"/>
</dbReference>
<dbReference type="OrthoDB" id="9816036at2"/>
<dbReference type="EMBL" id="OCNH01000011">
    <property type="protein sequence ID" value="SOD99786.1"/>
    <property type="molecule type" value="Genomic_DNA"/>
</dbReference>
<dbReference type="InterPro" id="IPR014966">
    <property type="entry name" value="FRG-dom"/>
</dbReference>
<name>A0A286GX90_9BACT</name>
<proteinExistence type="predicted"/>
<organism evidence="2 3">
    <name type="scientific">Spirosoma fluviale</name>
    <dbReference type="NCBI Taxonomy" id="1597977"/>
    <lineage>
        <taxon>Bacteria</taxon>
        <taxon>Pseudomonadati</taxon>
        <taxon>Bacteroidota</taxon>
        <taxon>Cytophagia</taxon>
        <taxon>Cytophagales</taxon>
        <taxon>Cytophagaceae</taxon>
        <taxon>Spirosoma</taxon>
    </lineage>
</organism>
<sequence>MKTEEYGNFEEKGDIFHNGGVKICFNVDQMFDLLENLIKREDFIFRGCPEAKYKIYNSAQRYYIGNELYKQVKAEDMNKHYTEFISNLIEECKNWNNSTVSNLLLNSGINGNNCIPYLSFMQHYGVPTPLIDFTYDPYVALFFAIDGETYKPSDVEIDNYFSLYYTFQSMGAFAGWQATFDEKFKNNALTYDELSYNEMQILTPKRAELGIINNTNIINQKGLFFYNNDPTLPLEENYLEFIQYLKKEMGEDKMKEFAITETLLNCINFHKSLIPYIKKKLDDLGITREYIYPDFYRMKDKALTSASIKALNTLVHVSDEKPFWEV</sequence>
<reference evidence="3" key="1">
    <citation type="submission" date="2017-09" db="EMBL/GenBank/DDBJ databases">
        <authorList>
            <person name="Varghese N."/>
            <person name="Submissions S."/>
        </authorList>
    </citation>
    <scope>NUCLEOTIDE SEQUENCE [LARGE SCALE GENOMIC DNA]</scope>
    <source>
        <strain evidence="3">DSM 29961</strain>
    </source>
</reference>
<keyword evidence="3" id="KW-1185">Reference proteome</keyword>
<dbReference type="RefSeq" id="WP_097132197.1">
    <property type="nucleotide sequence ID" value="NZ_OCNH01000011.1"/>
</dbReference>
<dbReference type="Proteomes" id="UP000219452">
    <property type="component" value="Unassembled WGS sequence"/>
</dbReference>
<evidence type="ECO:0000259" key="1">
    <source>
        <dbReference type="SMART" id="SM00901"/>
    </source>
</evidence>
<evidence type="ECO:0000313" key="3">
    <source>
        <dbReference type="Proteomes" id="UP000219452"/>
    </source>
</evidence>
<protein>
    <submittedName>
        <fullName evidence="2">FRG domain-containing protein</fullName>
    </submittedName>
</protein>
<dbReference type="SMART" id="SM00901">
    <property type="entry name" value="FRG"/>
    <property type="match status" value="1"/>
</dbReference>